<keyword evidence="4" id="KW-1185">Reference proteome</keyword>
<proteinExistence type="predicted"/>
<dbReference type="EMBL" id="CP119075">
    <property type="protein sequence ID" value="WED66362.1"/>
    <property type="molecule type" value="Genomic_DNA"/>
</dbReference>
<feature type="domain" description="Acyltransferase 3" evidence="2">
    <location>
        <begin position="15"/>
        <end position="356"/>
    </location>
</feature>
<accession>A0AAF0CQU5</accession>
<dbReference type="KEGG" id="slom:PXH66_05815"/>
<keyword evidence="3" id="KW-0012">Acyltransferase</keyword>
<reference evidence="3" key="1">
    <citation type="submission" date="2023-03" db="EMBL/GenBank/DDBJ databases">
        <title>Lomoglobus Profundus gen. nov., sp. nov., a novel member of the phylum Verrucomicrobia, isolated from deep-marine sediment of South China Sea.</title>
        <authorList>
            <person name="Ahmad T."/>
            <person name="Ishaq S.E."/>
            <person name="Wang F."/>
        </authorList>
    </citation>
    <scope>NUCLEOTIDE SEQUENCE</scope>
    <source>
        <strain evidence="3">LMO-M01</strain>
    </source>
</reference>
<dbReference type="GO" id="GO:0016747">
    <property type="term" value="F:acyltransferase activity, transferring groups other than amino-acyl groups"/>
    <property type="evidence" value="ECO:0007669"/>
    <property type="project" value="InterPro"/>
</dbReference>
<feature type="transmembrane region" description="Helical" evidence="1">
    <location>
        <begin position="314"/>
        <end position="332"/>
    </location>
</feature>
<dbReference type="InterPro" id="IPR002656">
    <property type="entry name" value="Acyl_transf_3_dom"/>
</dbReference>
<feature type="transmembrane region" description="Helical" evidence="1">
    <location>
        <begin position="100"/>
        <end position="117"/>
    </location>
</feature>
<sequence length="398" mass="44212">MKKGLSPPKEYFPLLDLLRGPAALLVFLEHWRNLFFVDFVDLEQPGMLLKLFYLATGAGHQAVMVFFVLSGCVIAHVVFTSHQRSSWSEYRYLLARVTRLWVVLIPALLLTAFWDWAGMRNAGGGASIYDGTGFGHILSTPLAEVTSPGIFLGNLLFLQKVFVPTFGSNGPLWSISYEFIYYLVYPALITVRLASQTAIKRTGAALFALGLLAVAGGQIAAHFPVWLAGAGAYYLFRRRKIASPVALWSFGLGLVALAGVIATSRTGFDIPGIDWSWIICLITAVGVFFGLQAQLSPKTIRLVRPMYHLSAISYSLYLLHTPLFVFIASLFFRSNRDRWIPDLWHLAIATLIAVIVFGYCVLIWSFTERKTDRLRRWLVNVGVIKPVVVQTGTNSADG</sequence>
<evidence type="ECO:0000313" key="3">
    <source>
        <dbReference type="EMBL" id="WED66362.1"/>
    </source>
</evidence>
<feature type="transmembrane region" description="Helical" evidence="1">
    <location>
        <begin position="205"/>
        <end position="236"/>
    </location>
</feature>
<keyword evidence="1" id="KW-0472">Membrane</keyword>
<keyword evidence="1" id="KW-0812">Transmembrane</keyword>
<feature type="transmembrane region" description="Helical" evidence="1">
    <location>
        <begin position="245"/>
        <end position="263"/>
    </location>
</feature>
<keyword evidence="3" id="KW-0808">Transferase</keyword>
<dbReference type="InterPro" id="IPR050879">
    <property type="entry name" value="Acyltransferase_3"/>
</dbReference>
<dbReference type="AlphaFoldDB" id="A0AAF0CQU5"/>
<feature type="transmembrane region" description="Helical" evidence="1">
    <location>
        <begin position="137"/>
        <end position="158"/>
    </location>
</feature>
<name>A0AAF0CQU5_9BACT</name>
<feature type="transmembrane region" description="Helical" evidence="1">
    <location>
        <begin position="51"/>
        <end position="79"/>
    </location>
</feature>
<feature type="transmembrane region" description="Helical" evidence="1">
    <location>
        <begin position="179"/>
        <end position="199"/>
    </location>
</feature>
<evidence type="ECO:0000256" key="1">
    <source>
        <dbReference type="SAM" id="Phobius"/>
    </source>
</evidence>
<gene>
    <name evidence="3" type="ORF">PXH66_05815</name>
</gene>
<dbReference type="Pfam" id="PF01757">
    <property type="entry name" value="Acyl_transf_3"/>
    <property type="match status" value="1"/>
</dbReference>
<keyword evidence="1" id="KW-1133">Transmembrane helix</keyword>
<evidence type="ECO:0000259" key="2">
    <source>
        <dbReference type="Pfam" id="PF01757"/>
    </source>
</evidence>
<protein>
    <submittedName>
        <fullName evidence="3">Acyltransferase</fullName>
    </submittedName>
</protein>
<feature type="transmembrane region" description="Helical" evidence="1">
    <location>
        <begin position="344"/>
        <end position="366"/>
    </location>
</feature>
<dbReference type="Proteomes" id="UP001218638">
    <property type="component" value="Chromosome"/>
</dbReference>
<organism evidence="3 4">
    <name type="scientific">Synoicihabitans lomoniglobus</name>
    <dbReference type="NCBI Taxonomy" id="2909285"/>
    <lineage>
        <taxon>Bacteria</taxon>
        <taxon>Pseudomonadati</taxon>
        <taxon>Verrucomicrobiota</taxon>
        <taxon>Opitutia</taxon>
        <taxon>Opitutales</taxon>
        <taxon>Opitutaceae</taxon>
        <taxon>Synoicihabitans</taxon>
    </lineage>
</organism>
<evidence type="ECO:0000313" key="4">
    <source>
        <dbReference type="Proteomes" id="UP001218638"/>
    </source>
</evidence>
<dbReference type="PANTHER" id="PTHR23028">
    <property type="entry name" value="ACETYLTRANSFERASE"/>
    <property type="match status" value="1"/>
</dbReference>
<dbReference type="RefSeq" id="WP_330927836.1">
    <property type="nucleotide sequence ID" value="NZ_CP119075.1"/>
</dbReference>
<feature type="transmembrane region" description="Helical" evidence="1">
    <location>
        <begin position="275"/>
        <end position="293"/>
    </location>
</feature>